<protein>
    <submittedName>
        <fullName evidence="1">Uncharacterized protein</fullName>
    </submittedName>
</protein>
<evidence type="ECO:0000313" key="2">
    <source>
        <dbReference type="Proteomes" id="UP000530571"/>
    </source>
</evidence>
<organism evidence="1 2">
    <name type="scientific">Martelella radicis</name>
    <dbReference type="NCBI Taxonomy" id="1397476"/>
    <lineage>
        <taxon>Bacteria</taxon>
        <taxon>Pseudomonadati</taxon>
        <taxon>Pseudomonadota</taxon>
        <taxon>Alphaproteobacteria</taxon>
        <taxon>Hyphomicrobiales</taxon>
        <taxon>Aurantimonadaceae</taxon>
        <taxon>Martelella</taxon>
    </lineage>
</organism>
<name>A0A7W6KGQ7_9HYPH</name>
<evidence type="ECO:0000313" key="1">
    <source>
        <dbReference type="EMBL" id="MBB4120931.1"/>
    </source>
</evidence>
<accession>A0A7W6KGQ7</accession>
<dbReference type="Proteomes" id="UP000530571">
    <property type="component" value="Unassembled WGS sequence"/>
</dbReference>
<dbReference type="EMBL" id="JACIDZ010000002">
    <property type="protein sequence ID" value="MBB4120931.1"/>
    <property type="molecule type" value="Genomic_DNA"/>
</dbReference>
<keyword evidence="2" id="KW-1185">Reference proteome</keyword>
<comment type="caution">
    <text evidence="1">The sequence shown here is derived from an EMBL/GenBank/DDBJ whole genome shotgun (WGS) entry which is preliminary data.</text>
</comment>
<reference evidence="1 2" key="1">
    <citation type="submission" date="2020-08" db="EMBL/GenBank/DDBJ databases">
        <title>Genomic Encyclopedia of Type Strains, Phase IV (KMG-IV): sequencing the most valuable type-strain genomes for metagenomic binning, comparative biology and taxonomic classification.</title>
        <authorList>
            <person name="Goeker M."/>
        </authorList>
    </citation>
    <scope>NUCLEOTIDE SEQUENCE [LARGE SCALE GENOMIC DNA]</scope>
    <source>
        <strain evidence="1 2">DSM 28101</strain>
    </source>
</reference>
<proteinExistence type="predicted"/>
<gene>
    <name evidence="1" type="ORF">GGR30_000842</name>
</gene>
<dbReference type="AlphaFoldDB" id="A0A7W6KGQ7"/>
<sequence length="177" mass="19353">MSKNAANRKEGLLRVSLTFVAAMICISAEARSEPVELPGGFEIGRSLDEAKHHASMQGWRLVRLSPELPGQWIVEGNAHGKIGLFVCGHVISGVHKYASGDLDEFARIVMELQRTHRKTEPDMQVATFFAGATRISNVDVRFADLDGLSVNVQLSSTDGRLGISTNYFRKGECPNPS</sequence>
<dbReference type="RefSeq" id="WP_183482884.1">
    <property type="nucleotide sequence ID" value="NZ_JACIDZ010000002.1"/>
</dbReference>